<feature type="region of interest" description="Disordered" evidence="1">
    <location>
        <begin position="1"/>
        <end position="37"/>
    </location>
</feature>
<dbReference type="SMART" id="SM00751">
    <property type="entry name" value="BSD"/>
    <property type="match status" value="1"/>
</dbReference>
<dbReference type="SUPFAM" id="SSF140383">
    <property type="entry name" value="BSD domain-like"/>
    <property type="match status" value="1"/>
</dbReference>
<protein>
    <submittedName>
        <fullName evidence="3">BSD domain-containing protein</fullName>
    </submittedName>
</protein>
<feature type="compositionally biased region" description="Low complexity" evidence="1">
    <location>
        <begin position="332"/>
        <end position="379"/>
    </location>
</feature>
<organism evidence="3 4">
    <name type="scientific">Plectosphaerella plurivora</name>
    <dbReference type="NCBI Taxonomy" id="936078"/>
    <lineage>
        <taxon>Eukaryota</taxon>
        <taxon>Fungi</taxon>
        <taxon>Dikarya</taxon>
        <taxon>Ascomycota</taxon>
        <taxon>Pezizomycotina</taxon>
        <taxon>Sordariomycetes</taxon>
        <taxon>Hypocreomycetidae</taxon>
        <taxon>Glomerellales</taxon>
        <taxon>Plectosphaerellaceae</taxon>
        <taxon>Plectosphaerella</taxon>
    </lineage>
</organism>
<dbReference type="InterPro" id="IPR035925">
    <property type="entry name" value="BSD_dom_sf"/>
</dbReference>
<dbReference type="Proteomes" id="UP000770015">
    <property type="component" value="Unassembled WGS sequence"/>
</dbReference>
<accession>A0A9P9A7K3</accession>
<dbReference type="PANTHER" id="PTHR16019:SF5">
    <property type="entry name" value="BSD DOMAIN-CONTAINING PROTEIN 1"/>
    <property type="match status" value="1"/>
</dbReference>
<dbReference type="Pfam" id="PF03909">
    <property type="entry name" value="BSD"/>
    <property type="match status" value="1"/>
</dbReference>
<name>A0A9P9A7K3_9PEZI</name>
<evidence type="ECO:0000313" key="3">
    <source>
        <dbReference type="EMBL" id="KAH6678841.1"/>
    </source>
</evidence>
<feature type="compositionally biased region" description="Basic and acidic residues" evidence="1">
    <location>
        <begin position="1"/>
        <end position="24"/>
    </location>
</feature>
<evidence type="ECO:0000259" key="2">
    <source>
        <dbReference type="PROSITE" id="PS50858"/>
    </source>
</evidence>
<feature type="compositionally biased region" description="Basic and acidic residues" evidence="1">
    <location>
        <begin position="110"/>
        <end position="122"/>
    </location>
</feature>
<dbReference type="GO" id="GO:0005737">
    <property type="term" value="C:cytoplasm"/>
    <property type="evidence" value="ECO:0007669"/>
    <property type="project" value="TreeGrafter"/>
</dbReference>
<feature type="region of interest" description="Disordered" evidence="1">
    <location>
        <begin position="97"/>
        <end position="142"/>
    </location>
</feature>
<dbReference type="Gene3D" id="1.10.3970.10">
    <property type="entry name" value="BSD domain"/>
    <property type="match status" value="1"/>
</dbReference>
<feature type="compositionally biased region" description="Acidic residues" evidence="1">
    <location>
        <begin position="308"/>
        <end position="323"/>
    </location>
</feature>
<reference evidence="3" key="1">
    <citation type="journal article" date="2021" name="Nat. Commun.">
        <title>Genetic determinants of endophytism in the Arabidopsis root mycobiome.</title>
        <authorList>
            <person name="Mesny F."/>
            <person name="Miyauchi S."/>
            <person name="Thiergart T."/>
            <person name="Pickel B."/>
            <person name="Atanasova L."/>
            <person name="Karlsson M."/>
            <person name="Huettel B."/>
            <person name="Barry K.W."/>
            <person name="Haridas S."/>
            <person name="Chen C."/>
            <person name="Bauer D."/>
            <person name="Andreopoulos W."/>
            <person name="Pangilinan J."/>
            <person name="LaButti K."/>
            <person name="Riley R."/>
            <person name="Lipzen A."/>
            <person name="Clum A."/>
            <person name="Drula E."/>
            <person name="Henrissat B."/>
            <person name="Kohler A."/>
            <person name="Grigoriev I.V."/>
            <person name="Martin F.M."/>
            <person name="Hacquard S."/>
        </authorList>
    </citation>
    <scope>NUCLEOTIDE SEQUENCE</scope>
    <source>
        <strain evidence="3">MPI-SDFR-AT-0117</strain>
    </source>
</reference>
<dbReference type="PROSITE" id="PS50858">
    <property type="entry name" value="BSD"/>
    <property type="match status" value="1"/>
</dbReference>
<dbReference type="AlphaFoldDB" id="A0A9P9A7K3"/>
<evidence type="ECO:0000313" key="4">
    <source>
        <dbReference type="Proteomes" id="UP000770015"/>
    </source>
</evidence>
<dbReference type="InterPro" id="IPR051494">
    <property type="entry name" value="BSD_domain-containing"/>
</dbReference>
<sequence>MDLAYDHIHQEELEKSKKLAEGSKDGQPQQSLNDEFQEAYKAFSSSPWGMKIGGFLGNAVKQGQSVYQEASKEVAELGQDAAKGLSTLQEQLATRARGLSITTAQTGEASGDKTKDGEDKGEATPTKTRSGEAGESMTGSSTYLDKFRVEAARRIKELQKAEDAADEALLRFGSNIRNFLKDAVSVAPPESGQGSTVLFESKDASGKRVIHASRQDAQLHVLHTTTEGFAKDPNTEEFTTWGKDFDVEKKTGDISDDLAKYPELRLTMEKLVPDQVPYADFWKRYYFLRHGLDAAEARRRDLLKAAAEDDEVGWGDDSDDDEPKSEQKKPASEPARAASAASSATIAPPTTEPATAPTPAPAAAAAPTPATAPVPAVSSLKPVESRKSNDEKSQADSEASYDVVGERSGVPSQAPSSPKESRKGDDSDDDWE</sequence>
<dbReference type="OrthoDB" id="73788at2759"/>
<keyword evidence="4" id="KW-1185">Reference proteome</keyword>
<dbReference type="PANTHER" id="PTHR16019">
    <property type="entry name" value="SYNAPSE-ASSOCIATED PROTEIN"/>
    <property type="match status" value="1"/>
</dbReference>
<evidence type="ECO:0000256" key="1">
    <source>
        <dbReference type="SAM" id="MobiDB-lite"/>
    </source>
</evidence>
<gene>
    <name evidence="3" type="ORF">F5X68DRAFT_34701</name>
</gene>
<feature type="domain" description="BSD" evidence="2">
    <location>
        <begin position="241"/>
        <end position="293"/>
    </location>
</feature>
<feature type="region of interest" description="Disordered" evidence="1">
    <location>
        <begin position="306"/>
        <end position="432"/>
    </location>
</feature>
<proteinExistence type="predicted"/>
<dbReference type="InterPro" id="IPR005607">
    <property type="entry name" value="BSD_dom"/>
</dbReference>
<dbReference type="EMBL" id="JAGSXJ010000021">
    <property type="protein sequence ID" value="KAH6678841.1"/>
    <property type="molecule type" value="Genomic_DNA"/>
</dbReference>
<comment type="caution">
    <text evidence="3">The sequence shown here is derived from an EMBL/GenBank/DDBJ whole genome shotgun (WGS) entry which is preliminary data.</text>
</comment>
<feature type="compositionally biased region" description="Basic and acidic residues" evidence="1">
    <location>
        <begin position="383"/>
        <end position="395"/>
    </location>
</feature>